<dbReference type="InterPro" id="IPR033479">
    <property type="entry name" value="dCache_1"/>
</dbReference>
<keyword evidence="12 13" id="KW-0472">Membrane</keyword>
<keyword evidence="8" id="KW-0547">Nucleotide-binding</keyword>
<dbReference type="PANTHER" id="PTHR41523:SF8">
    <property type="entry name" value="ETHYLENE RESPONSE SENSOR PROTEIN"/>
    <property type="match status" value="1"/>
</dbReference>
<feature type="transmembrane region" description="Helical" evidence="13">
    <location>
        <begin position="18"/>
        <end position="41"/>
    </location>
</feature>
<dbReference type="NCBIfam" id="TIGR00229">
    <property type="entry name" value="sensory_box"/>
    <property type="match status" value="1"/>
</dbReference>
<evidence type="ECO:0000256" key="4">
    <source>
        <dbReference type="ARBA" id="ARBA00022475"/>
    </source>
</evidence>
<evidence type="ECO:0000256" key="3">
    <source>
        <dbReference type="ARBA" id="ARBA00012438"/>
    </source>
</evidence>
<dbReference type="InterPro" id="IPR000014">
    <property type="entry name" value="PAS"/>
</dbReference>
<protein>
    <recommendedName>
        <fullName evidence="3">histidine kinase</fullName>
        <ecNumber evidence="3">2.7.13.3</ecNumber>
    </recommendedName>
</protein>
<dbReference type="GO" id="GO:0005886">
    <property type="term" value="C:plasma membrane"/>
    <property type="evidence" value="ECO:0007669"/>
    <property type="project" value="UniProtKB-SubCell"/>
</dbReference>
<dbReference type="InterPro" id="IPR011102">
    <property type="entry name" value="Sig_transdc_His_kinase_HWE"/>
</dbReference>
<keyword evidence="4" id="KW-1003">Cell membrane</keyword>
<evidence type="ECO:0000313" key="15">
    <source>
        <dbReference type="EMBL" id="TDH62683.1"/>
    </source>
</evidence>
<dbReference type="PANTHER" id="PTHR41523">
    <property type="entry name" value="TWO-COMPONENT SYSTEM SENSOR PROTEIN"/>
    <property type="match status" value="1"/>
</dbReference>
<evidence type="ECO:0000256" key="5">
    <source>
        <dbReference type="ARBA" id="ARBA00022553"/>
    </source>
</evidence>
<dbReference type="InterPro" id="IPR036890">
    <property type="entry name" value="HATPase_C_sf"/>
</dbReference>
<evidence type="ECO:0000256" key="8">
    <source>
        <dbReference type="ARBA" id="ARBA00022741"/>
    </source>
</evidence>
<dbReference type="Gene3D" id="3.30.450.20">
    <property type="entry name" value="PAS domain"/>
    <property type="match status" value="3"/>
</dbReference>
<dbReference type="PROSITE" id="PS50112">
    <property type="entry name" value="PAS"/>
    <property type="match status" value="1"/>
</dbReference>
<evidence type="ECO:0000256" key="6">
    <source>
        <dbReference type="ARBA" id="ARBA00022679"/>
    </source>
</evidence>
<evidence type="ECO:0000256" key="7">
    <source>
        <dbReference type="ARBA" id="ARBA00022692"/>
    </source>
</evidence>
<dbReference type="OrthoDB" id="5287260at2"/>
<dbReference type="GO" id="GO:0005524">
    <property type="term" value="F:ATP binding"/>
    <property type="evidence" value="ECO:0007669"/>
    <property type="project" value="UniProtKB-KW"/>
</dbReference>
<sequence length="717" mass="75886">MPAVSSERSRLGGLRAHIVALVAASLLPAFAVGSIAVWAAVGSYRQAFDDRLESTAKALASVVETEIASHTLALFTLATARDLDRGGDLASFHERARQVATMLGTRLFLMAPDGSLLLHTYFPANAEFVDRQQSGSIDLVRQVVETGLPAIGNLLNGQVTGRWVAPVYVPVIRDGQVYGILGTALEADRISRMLAGQTFRDGGYASLVDGNGRIVARSTEPEQYVGQTVRGWVTGGAQEGEAGTLRGANRSGIEIVTAFRRIPGAPGWFVTVAEPLSTYHASLRSPLAMLAIGGMAAVVLALAVAVWIGQRVLRPVDWLTQKAERVASTGGAAQIMPEGPPVRVQEFERLRAAVLQAHVALRERAQAVAVGEARLRAVLDTAADAIVVTDEGGTMLSFNRAAEAIFGYASSEAVGQNVAMLICTDRALQQDVCLATYLQTSERKPIGVGREVEGKCQDDTMVPLDLSIAEWRDAAGGRFFTLIMRDISARKATEARQDILVREVDHRAKNILAVVQSVLRLTPRDQPGAFAAAETRVAGLARVHSLLAEGGWSGADLRAVVERELAAYSAIGNGTEAGPAVCIDGPAVALAPTAVQPLAMVLHELATNAAKHGGLSTPDGQVEVRWTIGRRTGEDGLLRLRWIEVGGPPIAGPPARRGFGTRVVEATVRGQLGGTVERRWEPTGLGVEITVPVARILAGADASTSTTTIPERRASAA</sequence>
<dbReference type="Gene3D" id="3.30.565.10">
    <property type="entry name" value="Histidine kinase-like ATPase, C-terminal domain"/>
    <property type="match status" value="1"/>
</dbReference>
<dbReference type="SMART" id="SM00091">
    <property type="entry name" value="PAS"/>
    <property type="match status" value="1"/>
</dbReference>
<comment type="catalytic activity">
    <reaction evidence="1">
        <text>ATP + protein L-histidine = ADP + protein N-phospho-L-histidine.</text>
        <dbReference type="EC" id="2.7.13.3"/>
    </reaction>
</comment>
<evidence type="ECO:0000256" key="10">
    <source>
        <dbReference type="ARBA" id="ARBA00022840"/>
    </source>
</evidence>
<evidence type="ECO:0000313" key="16">
    <source>
        <dbReference type="Proteomes" id="UP000295096"/>
    </source>
</evidence>
<dbReference type="CDD" id="cd18773">
    <property type="entry name" value="PDC1_HK_sensor"/>
    <property type="match status" value="1"/>
</dbReference>
<dbReference type="Pfam" id="PF02743">
    <property type="entry name" value="dCache_1"/>
    <property type="match status" value="1"/>
</dbReference>
<dbReference type="Pfam" id="PF07536">
    <property type="entry name" value="HWE_HK"/>
    <property type="match status" value="1"/>
</dbReference>
<keyword evidence="5" id="KW-0597">Phosphoprotein</keyword>
<evidence type="ECO:0000256" key="1">
    <source>
        <dbReference type="ARBA" id="ARBA00000085"/>
    </source>
</evidence>
<keyword evidence="9" id="KW-0418">Kinase</keyword>
<evidence type="ECO:0000256" key="13">
    <source>
        <dbReference type="SAM" id="Phobius"/>
    </source>
</evidence>
<proteinExistence type="predicted"/>
<dbReference type="SMART" id="SM00911">
    <property type="entry name" value="HWE_HK"/>
    <property type="match status" value="1"/>
</dbReference>
<evidence type="ECO:0000256" key="12">
    <source>
        <dbReference type="ARBA" id="ARBA00023136"/>
    </source>
</evidence>
<dbReference type="CDD" id="cd00130">
    <property type="entry name" value="PAS"/>
    <property type="match status" value="1"/>
</dbReference>
<feature type="transmembrane region" description="Helical" evidence="13">
    <location>
        <begin position="287"/>
        <end position="308"/>
    </location>
</feature>
<keyword evidence="11 13" id="KW-1133">Transmembrane helix</keyword>
<dbReference type="EC" id="2.7.13.3" evidence="3"/>
<dbReference type="RefSeq" id="WP_133288416.1">
    <property type="nucleotide sequence ID" value="NZ_SMSJ01000009.1"/>
</dbReference>
<evidence type="ECO:0000256" key="2">
    <source>
        <dbReference type="ARBA" id="ARBA00004651"/>
    </source>
</evidence>
<keyword evidence="6" id="KW-0808">Transferase</keyword>
<evidence type="ECO:0000256" key="11">
    <source>
        <dbReference type="ARBA" id="ARBA00022989"/>
    </source>
</evidence>
<dbReference type="InterPro" id="IPR035965">
    <property type="entry name" value="PAS-like_dom_sf"/>
</dbReference>
<dbReference type="AlphaFoldDB" id="A0A4R5QI61"/>
<dbReference type="GO" id="GO:0006355">
    <property type="term" value="P:regulation of DNA-templated transcription"/>
    <property type="evidence" value="ECO:0007669"/>
    <property type="project" value="InterPro"/>
</dbReference>
<keyword evidence="16" id="KW-1185">Reference proteome</keyword>
<dbReference type="EMBL" id="SMSJ01000009">
    <property type="protein sequence ID" value="TDH62683.1"/>
    <property type="molecule type" value="Genomic_DNA"/>
</dbReference>
<keyword evidence="10" id="KW-0067">ATP-binding</keyword>
<comment type="caution">
    <text evidence="15">The sequence shown here is derived from an EMBL/GenBank/DDBJ whole genome shotgun (WGS) entry which is preliminary data.</text>
</comment>
<comment type="subcellular location">
    <subcellularLocation>
        <location evidence="2">Cell membrane</location>
        <topology evidence="2">Multi-pass membrane protein</topology>
    </subcellularLocation>
</comment>
<evidence type="ECO:0000259" key="14">
    <source>
        <dbReference type="PROSITE" id="PS50112"/>
    </source>
</evidence>
<dbReference type="Proteomes" id="UP000295096">
    <property type="component" value="Unassembled WGS sequence"/>
</dbReference>
<dbReference type="CDD" id="cd18774">
    <property type="entry name" value="PDC2_HK_sensor"/>
    <property type="match status" value="1"/>
</dbReference>
<organism evidence="15 16">
    <name type="scientific">Dankookia rubra</name>
    <dbReference type="NCBI Taxonomy" id="1442381"/>
    <lineage>
        <taxon>Bacteria</taxon>
        <taxon>Pseudomonadati</taxon>
        <taxon>Pseudomonadota</taxon>
        <taxon>Alphaproteobacteria</taxon>
        <taxon>Acetobacterales</taxon>
        <taxon>Roseomonadaceae</taxon>
        <taxon>Dankookia</taxon>
    </lineage>
</organism>
<dbReference type="Pfam" id="PF00989">
    <property type="entry name" value="PAS"/>
    <property type="match status" value="1"/>
</dbReference>
<dbReference type="GO" id="GO:0004673">
    <property type="term" value="F:protein histidine kinase activity"/>
    <property type="evidence" value="ECO:0007669"/>
    <property type="project" value="UniProtKB-EC"/>
</dbReference>
<reference evidence="15 16" key="1">
    <citation type="journal article" date="2016" name="J. Microbiol.">
        <title>Dankookia rubra gen. nov., sp. nov., an alphaproteobacterium isolated from sediment of a shallow stream.</title>
        <authorList>
            <person name="Kim W.H."/>
            <person name="Kim D.H."/>
            <person name="Kang K."/>
            <person name="Ahn T.Y."/>
        </authorList>
    </citation>
    <scope>NUCLEOTIDE SEQUENCE [LARGE SCALE GENOMIC DNA]</scope>
    <source>
        <strain evidence="15 16">JCM30602</strain>
    </source>
</reference>
<name>A0A4R5QI61_9PROT</name>
<accession>A0A4R5QI61</accession>
<evidence type="ECO:0000256" key="9">
    <source>
        <dbReference type="ARBA" id="ARBA00022777"/>
    </source>
</evidence>
<gene>
    <name evidence="15" type="ORF">E2C06_09760</name>
</gene>
<dbReference type="InterPro" id="IPR013767">
    <property type="entry name" value="PAS_fold"/>
</dbReference>
<keyword evidence="7 13" id="KW-0812">Transmembrane</keyword>
<feature type="domain" description="PAS" evidence="14">
    <location>
        <begin position="371"/>
        <end position="417"/>
    </location>
</feature>
<dbReference type="SUPFAM" id="SSF55785">
    <property type="entry name" value="PYP-like sensor domain (PAS domain)"/>
    <property type="match status" value="1"/>
</dbReference>